<evidence type="ECO:0000256" key="1">
    <source>
        <dbReference type="ARBA" id="ARBA00004613"/>
    </source>
</evidence>
<evidence type="ECO:0000256" key="4">
    <source>
        <dbReference type="SAM" id="Phobius"/>
    </source>
</evidence>
<dbReference type="SMART" id="SM00912">
    <property type="entry name" value="Haemagg_act"/>
    <property type="match status" value="1"/>
</dbReference>
<comment type="caution">
    <text evidence="6">The sequence shown here is derived from an EMBL/GenBank/DDBJ whole genome shotgun (WGS) entry which is preliminary data.</text>
</comment>
<comment type="subcellular location">
    <subcellularLocation>
        <location evidence="1">Secreted</location>
    </subcellularLocation>
</comment>
<feature type="transmembrane region" description="Helical" evidence="4">
    <location>
        <begin position="34"/>
        <end position="52"/>
    </location>
</feature>
<keyword evidence="7" id="KW-1185">Reference proteome</keyword>
<dbReference type="PANTHER" id="PTHR12338:SF8">
    <property type="entry name" value="HEME_HEMOPEXIN-BINDING PROTEIN"/>
    <property type="match status" value="1"/>
</dbReference>
<dbReference type="Gene3D" id="2.160.20.10">
    <property type="entry name" value="Single-stranded right-handed beta-helix, Pectin lyase-like"/>
    <property type="match status" value="1"/>
</dbReference>
<organism evidence="6 7">
    <name type="scientific">Burkholderia anthinoferrum</name>
    <dbReference type="NCBI Taxonomy" id="3090833"/>
    <lineage>
        <taxon>Bacteria</taxon>
        <taxon>Pseudomonadati</taxon>
        <taxon>Pseudomonadota</taxon>
        <taxon>Betaproteobacteria</taxon>
        <taxon>Burkholderiales</taxon>
        <taxon>Burkholderiaceae</taxon>
        <taxon>Burkholderia</taxon>
    </lineage>
</organism>
<dbReference type="EMBL" id="JAWRLE010000042">
    <property type="protein sequence ID" value="MEB2581891.1"/>
    <property type="molecule type" value="Genomic_DNA"/>
</dbReference>
<dbReference type="InterPro" id="IPR012334">
    <property type="entry name" value="Pectin_lyas_fold"/>
</dbReference>
<protein>
    <submittedName>
        <fullName evidence="6">GLUG motif-containing protein</fullName>
    </submittedName>
</protein>
<dbReference type="InterPro" id="IPR050909">
    <property type="entry name" value="Bact_Autotransporter_VF"/>
</dbReference>
<reference evidence="6 7" key="1">
    <citation type="journal article" date="2023" name="Front. Microbiol.">
        <title>Genomic analyses of Burkholderia respiratory isolates indicates two evolutionarily distinct B. anthina clades.</title>
        <authorList>
            <person name="Pham A."/>
            <person name="Volmer J.G."/>
            <person name="Chambers D.C."/>
            <person name="Smith D.J."/>
            <person name="Reid D.W."/>
            <person name="Burr L."/>
            <person name="Wells T.J."/>
        </authorList>
    </citation>
    <scope>NUCLEOTIDE SEQUENCE [LARGE SCALE GENOMIC DNA]</scope>
    <source>
        <strain evidence="6 7">BCCIQ07A</strain>
    </source>
</reference>
<dbReference type="RefSeq" id="WP_323620574.1">
    <property type="nucleotide sequence ID" value="NZ_JAWRKY010000021.1"/>
</dbReference>
<feature type="domain" description="Filamentous haemagglutinin FhaB/tRNA nuclease CdiA-like TPS" evidence="5">
    <location>
        <begin position="49"/>
        <end position="163"/>
    </location>
</feature>
<evidence type="ECO:0000313" key="6">
    <source>
        <dbReference type="EMBL" id="MEB2581891.1"/>
    </source>
</evidence>
<dbReference type="PANTHER" id="PTHR12338">
    <property type="entry name" value="AUTOTRANSPORTER"/>
    <property type="match status" value="1"/>
</dbReference>
<sequence>MNKAYALVWNQANGCWSVAGENARRRGKAGGRRVIAAAVSLLGFAASSAYALPTGAEIVSGKGDFATSADNKTMSINQHTDKLITNWQDFSVAGGERVSFNQPTSQSLALNRVVGANGSNIEGRIDANGKVFLVNPNGVLFGSGAQVNVGGLVASTRDISDKDFLNGNFRFNGKSAGQVVNQGTITAADGGGVALLGAQVTNNGVIRAQMGTVALGAGNDVKVNFDGSKLLSLEVNGAAVDALVSNGGLLKADGGQVLMSARSANSLLGTVVNNSGTIEAKGLNNVAGRITLDGGDGAVHVAGTLDASTLAGAEGHGAVVTKGAAVRVADTTTVDTRGHDGVAGKWTIESANAGVGRSAASRALVIGGQQVGGSGGSDAAIGADTLARNLGTTNVELARTTGTLKVDAPVTWSSDNGLTLTSRQGDVELHGPVTATGDDAGVTVNAAKQIRVNDKLTLDGRNAKLELNPGSGLAVNGDGVVTLSGANASYRSNGDAYRVINSVDQLRSIDNDLSGRYVLGSAIDGGGRQFRSIGNDRTFFGKFDGLGNTISNVSVYGTGPFIGLFSVNAGYIGNLKLASVNVTGARSYTGNGPAMIGSLAGVNTDTGVISNVKATNVVVNGGTSRMQVLGGLVGTNLGGDIDRSSVTGRIAGSWATLSMGGLVGENYTIAGRPDKLGTISNSSADTTISGGIADQSWFYGGVGGLAGINRGGVISNSSSTGSITLAQTNAKVGGLVGVNSVNGDVGTGAIQNSSSSVNVAVSGRNSSIGGLVGDNDVGTSIANSSASGTVRGAGNSAIGGLIGVNRGSLSNVSASGAVNGTASGSTIGGLIGRHLLGTVANGTATGNVSGVGSAAIGGLVGVNESVLTNGTATGDVTDKSAALIGGLVGQNKGQITVGIARGDVTSGGASHVGGLVGNNDKGTISGSDAYGQVTGGAFSLAGGLVGVNTGAISGSQAKGYVSADMKSTVGGLVGMNGGTIANSKASGKVVAGASASVGGLVGKNANGDISNSKAIGVVEGGNSAYAGGLVGHNDGRVSNSEASGAVTAGTSSAVGGLVGMGNVADSVANSKATGDVTGGDYASVGGLVGTNGHLVSSSESSGTVSGGRGARLGGLVGYNVATVKGSTTSSRINYVSGYDQAYGGLAGLNYGHIESSVATGAAAAVQQIGAGRRVIASR</sequence>
<dbReference type="Pfam" id="PF13018">
    <property type="entry name" value="ESPR"/>
    <property type="match status" value="1"/>
</dbReference>
<dbReference type="Pfam" id="PF07581">
    <property type="entry name" value="Glug"/>
    <property type="match status" value="5"/>
</dbReference>
<accession>A0ABU5WSB8</accession>
<evidence type="ECO:0000256" key="3">
    <source>
        <dbReference type="ARBA" id="ARBA00022729"/>
    </source>
</evidence>
<keyword evidence="3" id="KW-0732">Signal</keyword>
<keyword evidence="4" id="KW-0812">Transmembrane</keyword>
<dbReference type="InterPro" id="IPR024973">
    <property type="entry name" value="ESPR"/>
</dbReference>
<dbReference type="InterPro" id="IPR011493">
    <property type="entry name" value="GLUG"/>
</dbReference>
<dbReference type="SUPFAM" id="SSF51126">
    <property type="entry name" value="Pectin lyase-like"/>
    <property type="match status" value="1"/>
</dbReference>
<dbReference type="InterPro" id="IPR008638">
    <property type="entry name" value="FhaB/CdiA-like_TPS"/>
</dbReference>
<keyword evidence="4" id="KW-1133">Transmembrane helix</keyword>
<dbReference type="Gene3D" id="2.160.20.110">
    <property type="match status" value="4"/>
</dbReference>
<keyword evidence="4" id="KW-0472">Membrane</keyword>
<name>A0ABU5WSB8_9BURK</name>
<dbReference type="InterPro" id="IPR011050">
    <property type="entry name" value="Pectin_lyase_fold/virulence"/>
</dbReference>
<evidence type="ECO:0000313" key="7">
    <source>
        <dbReference type="Proteomes" id="UP001304467"/>
    </source>
</evidence>
<dbReference type="NCBIfam" id="TIGR01901">
    <property type="entry name" value="adhes_NPXG"/>
    <property type="match status" value="1"/>
</dbReference>
<dbReference type="Proteomes" id="UP001304467">
    <property type="component" value="Unassembled WGS sequence"/>
</dbReference>
<proteinExistence type="predicted"/>
<dbReference type="Pfam" id="PF05860">
    <property type="entry name" value="TPS"/>
    <property type="match status" value="1"/>
</dbReference>
<evidence type="ECO:0000259" key="5">
    <source>
        <dbReference type="SMART" id="SM00912"/>
    </source>
</evidence>
<evidence type="ECO:0000256" key="2">
    <source>
        <dbReference type="ARBA" id="ARBA00022525"/>
    </source>
</evidence>
<keyword evidence="2" id="KW-0964">Secreted</keyword>
<gene>
    <name evidence="6" type="ORF">SB593_23385</name>
</gene>